<keyword evidence="1" id="KW-0521">NADP</keyword>
<dbReference type="Gene3D" id="3.40.50.720">
    <property type="entry name" value="NAD(P)-binding Rossmann-like Domain"/>
    <property type="match status" value="1"/>
</dbReference>
<evidence type="ECO:0000256" key="1">
    <source>
        <dbReference type="ARBA" id="ARBA00022857"/>
    </source>
</evidence>
<dbReference type="InterPro" id="IPR050608">
    <property type="entry name" value="NmrA-type/Isoflavone_red_sf"/>
</dbReference>
<dbReference type="PANTHER" id="PTHR43349">
    <property type="entry name" value="PINORESINOL REDUCTASE-RELATED"/>
    <property type="match status" value="1"/>
</dbReference>
<proteinExistence type="predicted"/>
<name>A0A0D9UVU1_9ORYZ</name>
<feature type="domain" description="NmrA-like" evidence="3">
    <location>
        <begin position="12"/>
        <end position="303"/>
    </location>
</feature>
<dbReference type="Gene3D" id="3.90.25.10">
    <property type="entry name" value="UDP-galactose 4-epimerase, domain 1"/>
    <property type="match status" value="1"/>
</dbReference>
<dbReference type="PANTHER" id="PTHR43349:SF1">
    <property type="entry name" value="ISOFLAVONE REDUCTASE HOMOLOG IRL"/>
    <property type="match status" value="1"/>
</dbReference>
<dbReference type="InterPro" id="IPR008030">
    <property type="entry name" value="NmrA-like"/>
</dbReference>
<evidence type="ECO:0000256" key="2">
    <source>
        <dbReference type="ARBA" id="ARBA00023002"/>
    </source>
</evidence>
<evidence type="ECO:0000259" key="3">
    <source>
        <dbReference type="Pfam" id="PF05368"/>
    </source>
</evidence>
<dbReference type="CDD" id="cd05259">
    <property type="entry name" value="PCBER_SDR_a"/>
    <property type="match status" value="1"/>
</dbReference>
<organism evidence="4 5">
    <name type="scientific">Leersia perrieri</name>
    <dbReference type="NCBI Taxonomy" id="77586"/>
    <lineage>
        <taxon>Eukaryota</taxon>
        <taxon>Viridiplantae</taxon>
        <taxon>Streptophyta</taxon>
        <taxon>Embryophyta</taxon>
        <taxon>Tracheophyta</taxon>
        <taxon>Spermatophyta</taxon>
        <taxon>Magnoliopsida</taxon>
        <taxon>Liliopsida</taxon>
        <taxon>Poales</taxon>
        <taxon>Poaceae</taxon>
        <taxon>BOP clade</taxon>
        <taxon>Oryzoideae</taxon>
        <taxon>Oryzeae</taxon>
        <taxon>Oryzinae</taxon>
        <taxon>Leersia</taxon>
    </lineage>
</organism>
<protein>
    <recommendedName>
        <fullName evidence="3">NmrA-like domain-containing protein</fullName>
    </recommendedName>
</protein>
<dbReference type="STRING" id="77586.A0A0D9UVU1"/>
<dbReference type="InterPro" id="IPR036291">
    <property type="entry name" value="NAD(P)-bd_dom_sf"/>
</dbReference>
<dbReference type="Proteomes" id="UP000032180">
    <property type="component" value="Chromosome 1"/>
</dbReference>
<dbReference type="HOGENOM" id="CLU_060833_0_1_1"/>
<keyword evidence="5" id="KW-1185">Reference proteome</keyword>
<dbReference type="Gramene" id="LPERR01G00360.1">
    <property type="protein sequence ID" value="LPERR01G00360.1"/>
    <property type="gene ID" value="LPERR01G00360"/>
</dbReference>
<dbReference type="InterPro" id="IPR045312">
    <property type="entry name" value="PCBER-like"/>
</dbReference>
<dbReference type="Pfam" id="PF05368">
    <property type="entry name" value="NmrA"/>
    <property type="match status" value="1"/>
</dbReference>
<dbReference type="AlphaFoldDB" id="A0A0D9UVU1"/>
<dbReference type="GO" id="GO:0016491">
    <property type="term" value="F:oxidoreductase activity"/>
    <property type="evidence" value="ECO:0007669"/>
    <property type="project" value="UniProtKB-KW"/>
</dbReference>
<dbReference type="eggNOG" id="ENOG502QPMY">
    <property type="taxonomic scope" value="Eukaryota"/>
</dbReference>
<reference evidence="4" key="3">
    <citation type="submission" date="2015-04" db="UniProtKB">
        <authorList>
            <consortium name="EnsemblPlants"/>
        </authorList>
    </citation>
    <scope>IDENTIFICATION</scope>
</reference>
<keyword evidence="2" id="KW-0560">Oxidoreductase</keyword>
<dbReference type="EnsemblPlants" id="LPERR01G00360.1">
    <property type="protein sequence ID" value="LPERR01G00360.1"/>
    <property type="gene ID" value="LPERR01G00360"/>
</dbReference>
<accession>A0A0D9UVU1</accession>
<reference evidence="5" key="2">
    <citation type="submission" date="2013-12" db="EMBL/GenBank/DDBJ databases">
        <authorList>
            <person name="Yu Y."/>
            <person name="Lee S."/>
            <person name="de Baynast K."/>
            <person name="Wissotski M."/>
            <person name="Liu L."/>
            <person name="Talag J."/>
            <person name="Goicoechea J."/>
            <person name="Angelova A."/>
            <person name="Jetty R."/>
            <person name="Kudrna D."/>
            <person name="Golser W."/>
            <person name="Rivera L."/>
            <person name="Zhang J."/>
            <person name="Wing R."/>
        </authorList>
    </citation>
    <scope>NUCLEOTIDE SEQUENCE</scope>
</reference>
<evidence type="ECO:0000313" key="5">
    <source>
        <dbReference type="Proteomes" id="UP000032180"/>
    </source>
</evidence>
<reference evidence="4 5" key="1">
    <citation type="submission" date="2012-08" db="EMBL/GenBank/DDBJ databases">
        <title>Oryza genome evolution.</title>
        <authorList>
            <person name="Wing R.A."/>
        </authorList>
    </citation>
    <scope>NUCLEOTIDE SEQUENCE</scope>
</reference>
<evidence type="ECO:0000313" key="4">
    <source>
        <dbReference type="EnsemblPlants" id="LPERR01G00360.1"/>
    </source>
</evidence>
<dbReference type="SUPFAM" id="SSF51735">
    <property type="entry name" value="NAD(P)-binding Rossmann-fold domains"/>
    <property type="match status" value="1"/>
</dbReference>
<sequence length="307" mass="32725">MASGAGEETTAKSRILVVGATGHIGRHIVAAAARLGHPTTALVRDLSPSDQAKSQLLQSFRDAGVNLLHGDLYDHSSLVAAVRDADVVISALRAPQIPDQTNLIAAIKEATGGDVTRRIRFVPSEFGMDPERGGGGAVEPVRSIYAGKAAIRRAVEAAGIPHTYVACNYFAGFALPTIGQFLPMSPPVDSVVIIGDGSTKVVFVEEADIGTLTVRAAVDPHAENKAVHIRPAANTVSHEELIALWEKKTGKKMERVYVPEDVLLTKIQAYIKGGMTTPLDPASDVEATQLYPDVKYTTVDDYLDRLL</sequence>